<sequence>MGTKDKKKTKKDGKKEKKEETMSAQDNTTTTGSRNNHGNKIITDSRFSSVHSDPRFQKVPKHQSKVPIDSRFNRMFSDKNFSSSSAPVDKRGKPKNQKSENPLRHYYRLDEEEEPKKKEDVENDYDEESEEFEDVKLQKHNGTSSSSESESNSEFEELKSGDELESDDSSSTSSDTDDENEVYSEDELAEPEENIPEIEQETRRLAIVNMDWSQVRAVDLYVLMSSFLPKSGQILSIAVYPSEFGLKCMEEEAVHGPIGLFDNDKEKSDDDDDDDDEIHEEKLRAYEKSRLRYYYAVVECDSSATADHLYKNCDGTEFERTSNVLDLRFIPDSMEFKHPPRDIATEAPTNYEGLDFHTRALQQSKVNLSWDEDEPQRAKALKRKFNADQLAELELNAFLASDDGESDDDENDEVEDGQSEKKTEKREKYRALIQAGEGSEGGDDEDGKDMEVTFSTGLEDISKRILEKKKDQKSETVWEAYLRKRSEKRKARKNRSKYSSEDESSGSDQDVPEQVDDFFIEEPSGKGSKRGKSDRKEKHIQEKDKEQEASRAELELLLADDPEANNSLKGYNMKPKKAKGKKEKEIPSEDKIPVIDYEDPRFTSLFSSPLFALDPTDPQYKRSAAYARQLAQKHQHGVRGDIGNGEQVKTHKQAQFPSDDTASKKDVELHSEGTSSSKKEKHELSSLVRSIKKKAQQVQAPTTVKDSRKNTAFKPSGMLTNKEKNELSSMIQSIKKKIKR</sequence>
<feature type="compositionally biased region" description="Basic residues" evidence="5">
    <location>
        <begin position="485"/>
        <end position="496"/>
    </location>
</feature>
<evidence type="ECO:0000256" key="2">
    <source>
        <dbReference type="ARBA" id="ARBA00009087"/>
    </source>
</evidence>
<dbReference type="InterPro" id="IPR039754">
    <property type="entry name" value="Esf1"/>
</dbReference>
<feature type="compositionally biased region" description="Basic and acidic residues" evidence="5">
    <location>
        <begin position="418"/>
        <end position="430"/>
    </location>
</feature>
<dbReference type="PANTHER" id="PTHR12202">
    <property type="entry name" value="ESF1 HOMOLOG"/>
    <property type="match status" value="1"/>
</dbReference>
<evidence type="ECO:0000256" key="3">
    <source>
        <dbReference type="ARBA" id="ARBA00023054"/>
    </source>
</evidence>
<dbReference type="GO" id="GO:0005730">
    <property type="term" value="C:nucleolus"/>
    <property type="evidence" value="ECO:0007669"/>
    <property type="project" value="UniProtKB-SubCell"/>
</dbReference>
<dbReference type="FunCoup" id="A0A200R0F3">
    <property type="interactions" value="3037"/>
</dbReference>
<name>A0A200R0F3_MACCD</name>
<dbReference type="InterPro" id="IPR056750">
    <property type="entry name" value="RRM_ESF1"/>
</dbReference>
<dbReference type="InParanoid" id="A0A200R0F3"/>
<evidence type="ECO:0000313" key="8">
    <source>
        <dbReference type="EMBL" id="OVA16199.1"/>
    </source>
</evidence>
<feature type="domain" description="NUC153" evidence="6">
    <location>
        <begin position="599"/>
        <end position="624"/>
    </location>
</feature>
<feature type="region of interest" description="Disordered" evidence="5">
    <location>
        <begin position="399"/>
        <end position="587"/>
    </location>
</feature>
<feature type="compositionally biased region" description="Acidic residues" evidence="5">
    <location>
        <begin position="269"/>
        <end position="278"/>
    </location>
</feature>
<evidence type="ECO:0000313" key="9">
    <source>
        <dbReference type="Proteomes" id="UP000195402"/>
    </source>
</evidence>
<keyword evidence="3" id="KW-0175">Coiled coil</keyword>
<dbReference type="OMA" id="YEMEMSW"/>
<dbReference type="OrthoDB" id="431825at2759"/>
<protein>
    <submittedName>
        <fullName evidence="8">Uncharacterized protein</fullName>
    </submittedName>
</protein>
<feature type="compositionally biased region" description="Basic residues" evidence="5">
    <location>
        <begin position="1"/>
        <end position="12"/>
    </location>
</feature>
<dbReference type="GO" id="GO:0006364">
    <property type="term" value="P:rRNA processing"/>
    <property type="evidence" value="ECO:0007669"/>
    <property type="project" value="InterPro"/>
</dbReference>
<evidence type="ECO:0000256" key="4">
    <source>
        <dbReference type="ARBA" id="ARBA00023242"/>
    </source>
</evidence>
<dbReference type="InterPro" id="IPR012580">
    <property type="entry name" value="NUC153"/>
</dbReference>
<dbReference type="PANTHER" id="PTHR12202:SF0">
    <property type="entry name" value="ESF1 HOMOLOG"/>
    <property type="match status" value="1"/>
</dbReference>
<comment type="similarity">
    <text evidence="2">Belongs to the ESF1 family.</text>
</comment>
<comment type="subcellular location">
    <subcellularLocation>
        <location evidence="1">Nucleus</location>
        <location evidence="1">Nucleolus</location>
    </subcellularLocation>
</comment>
<feature type="region of interest" description="Disordered" evidence="5">
    <location>
        <begin position="257"/>
        <end position="278"/>
    </location>
</feature>
<feature type="compositionally biased region" description="Basic and acidic residues" evidence="5">
    <location>
        <begin position="97"/>
        <end position="120"/>
    </location>
</feature>
<dbReference type="EMBL" id="MVGT01000617">
    <property type="protein sequence ID" value="OVA16199.1"/>
    <property type="molecule type" value="Genomic_DNA"/>
</dbReference>
<feature type="domain" description="ESF1 RRM" evidence="7">
    <location>
        <begin position="202"/>
        <end position="345"/>
    </location>
</feature>
<evidence type="ECO:0000256" key="5">
    <source>
        <dbReference type="SAM" id="MobiDB-lite"/>
    </source>
</evidence>
<evidence type="ECO:0000256" key="1">
    <source>
        <dbReference type="ARBA" id="ARBA00004604"/>
    </source>
</evidence>
<dbReference type="GO" id="GO:0003723">
    <property type="term" value="F:RNA binding"/>
    <property type="evidence" value="ECO:0007669"/>
    <property type="project" value="TreeGrafter"/>
</dbReference>
<organism evidence="8 9">
    <name type="scientific">Macleaya cordata</name>
    <name type="common">Five-seeded plume-poppy</name>
    <name type="synonym">Bocconia cordata</name>
    <dbReference type="NCBI Taxonomy" id="56857"/>
    <lineage>
        <taxon>Eukaryota</taxon>
        <taxon>Viridiplantae</taxon>
        <taxon>Streptophyta</taxon>
        <taxon>Embryophyta</taxon>
        <taxon>Tracheophyta</taxon>
        <taxon>Spermatophyta</taxon>
        <taxon>Magnoliopsida</taxon>
        <taxon>Ranunculales</taxon>
        <taxon>Papaveraceae</taxon>
        <taxon>Papaveroideae</taxon>
        <taxon>Macleaya</taxon>
    </lineage>
</organism>
<feature type="region of interest" description="Disordered" evidence="5">
    <location>
        <begin position="624"/>
        <end position="740"/>
    </location>
</feature>
<reference evidence="8 9" key="1">
    <citation type="journal article" date="2017" name="Mol. Plant">
        <title>The Genome of Medicinal Plant Macleaya cordata Provides New Insights into Benzylisoquinoline Alkaloids Metabolism.</title>
        <authorList>
            <person name="Liu X."/>
            <person name="Liu Y."/>
            <person name="Huang P."/>
            <person name="Ma Y."/>
            <person name="Qing Z."/>
            <person name="Tang Q."/>
            <person name="Cao H."/>
            <person name="Cheng P."/>
            <person name="Zheng Y."/>
            <person name="Yuan Z."/>
            <person name="Zhou Y."/>
            <person name="Liu J."/>
            <person name="Tang Z."/>
            <person name="Zhuo Y."/>
            <person name="Zhang Y."/>
            <person name="Yu L."/>
            <person name="Huang J."/>
            <person name="Yang P."/>
            <person name="Peng Q."/>
            <person name="Zhang J."/>
            <person name="Jiang W."/>
            <person name="Zhang Z."/>
            <person name="Lin K."/>
            <person name="Ro D.K."/>
            <person name="Chen X."/>
            <person name="Xiong X."/>
            <person name="Shang Y."/>
            <person name="Huang S."/>
            <person name="Zeng J."/>
        </authorList>
    </citation>
    <scope>NUCLEOTIDE SEQUENCE [LARGE SCALE GENOMIC DNA]</scope>
    <source>
        <strain evidence="9">cv. BLH2017</strain>
        <tissue evidence="8">Root</tissue>
    </source>
</reference>
<feature type="compositionally biased region" description="Basic and acidic residues" evidence="5">
    <location>
        <begin position="534"/>
        <end position="554"/>
    </location>
</feature>
<feature type="compositionally biased region" description="Acidic residues" evidence="5">
    <location>
        <begin position="121"/>
        <end position="133"/>
    </location>
</feature>
<feature type="compositionally biased region" description="Acidic residues" evidence="5">
    <location>
        <begin position="402"/>
        <end position="417"/>
    </location>
</feature>
<dbReference type="AlphaFoldDB" id="A0A200R0F3"/>
<feature type="region of interest" description="Disordered" evidence="5">
    <location>
        <begin position="1"/>
        <end position="196"/>
    </location>
</feature>
<dbReference type="Pfam" id="PF25121">
    <property type="entry name" value="RRM_ESF1"/>
    <property type="match status" value="1"/>
</dbReference>
<proteinExistence type="inferred from homology"/>
<evidence type="ECO:0000259" key="7">
    <source>
        <dbReference type="Pfam" id="PF25121"/>
    </source>
</evidence>
<gene>
    <name evidence="8" type="ORF">BVC80_957g11</name>
</gene>
<evidence type="ECO:0000259" key="6">
    <source>
        <dbReference type="Pfam" id="PF08159"/>
    </source>
</evidence>
<feature type="compositionally biased region" description="Polar residues" evidence="5">
    <location>
        <begin position="22"/>
        <end position="38"/>
    </location>
</feature>
<dbReference type="STRING" id="56857.A0A200R0F3"/>
<comment type="caution">
    <text evidence="8">The sequence shown here is derived from an EMBL/GenBank/DDBJ whole genome shotgun (WGS) entry which is preliminary data.</text>
</comment>
<dbReference type="Pfam" id="PF08159">
    <property type="entry name" value="NUC153"/>
    <property type="match status" value="1"/>
</dbReference>
<dbReference type="Proteomes" id="UP000195402">
    <property type="component" value="Unassembled WGS sequence"/>
</dbReference>
<keyword evidence="4" id="KW-0539">Nucleus</keyword>
<accession>A0A200R0F3</accession>
<feature type="compositionally biased region" description="Acidic residues" evidence="5">
    <location>
        <begin position="175"/>
        <end position="196"/>
    </location>
</feature>
<keyword evidence="9" id="KW-1185">Reference proteome</keyword>
<feature type="compositionally biased region" description="Basic and acidic residues" evidence="5">
    <location>
        <begin position="460"/>
        <end position="484"/>
    </location>
</feature>
<feature type="compositionally biased region" description="Acidic residues" evidence="5">
    <location>
        <begin position="501"/>
        <end position="520"/>
    </location>
</feature>
<feature type="compositionally biased region" description="Basic and acidic residues" evidence="5">
    <location>
        <begin position="661"/>
        <end position="684"/>
    </location>
</feature>